<feature type="region of interest" description="Disordered" evidence="2">
    <location>
        <begin position="286"/>
        <end position="324"/>
    </location>
</feature>
<dbReference type="EMBL" id="CAKMHV010000001">
    <property type="protein sequence ID" value="CAH1115863.1"/>
    <property type="molecule type" value="Genomic_DNA"/>
</dbReference>
<dbReference type="InterPro" id="IPR001878">
    <property type="entry name" value="Znf_CCHC"/>
</dbReference>
<gene>
    <name evidence="4" type="ORF">PSYICH_LOCUS15716</name>
</gene>
<feature type="region of interest" description="Disordered" evidence="2">
    <location>
        <begin position="525"/>
        <end position="702"/>
    </location>
</feature>
<feature type="region of interest" description="Disordered" evidence="2">
    <location>
        <begin position="28"/>
        <end position="57"/>
    </location>
</feature>
<feature type="region of interest" description="Disordered" evidence="2">
    <location>
        <begin position="818"/>
        <end position="846"/>
    </location>
</feature>
<keyword evidence="1" id="KW-0862">Zinc</keyword>
<evidence type="ECO:0000256" key="1">
    <source>
        <dbReference type="PROSITE-ProRule" id="PRU00047"/>
    </source>
</evidence>
<evidence type="ECO:0000313" key="5">
    <source>
        <dbReference type="Proteomes" id="UP001153636"/>
    </source>
</evidence>
<dbReference type="OrthoDB" id="10044176at2759"/>
<feature type="compositionally biased region" description="Basic and acidic residues" evidence="2">
    <location>
        <begin position="210"/>
        <end position="236"/>
    </location>
</feature>
<reference evidence="4" key="1">
    <citation type="submission" date="2022-01" db="EMBL/GenBank/DDBJ databases">
        <authorList>
            <person name="King R."/>
        </authorList>
    </citation>
    <scope>NUCLEOTIDE SEQUENCE</scope>
</reference>
<evidence type="ECO:0000256" key="2">
    <source>
        <dbReference type="SAM" id="MobiDB-lite"/>
    </source>
</evidence>
<keyword evidence="1" id="KW-0863">Zinc-finger</keyword>
<feature type="compositionally biased region" description="Low complexity" evidence="2">
    <location>
        <begin position="306"/>
        <end position="320"/>
    </location>
</feature>
<feature type="compositionally biased region" description="Low complexity" evidence="2">
    <location>
        <begin position="662"/>
        <end position="678"/>
    </location>
</feature>
<comment type="caution">
    <text evidence="4">The sequence shown here is derived from an EMBL/GenBank/DDBJ whole genome shotgun (WGS) entry which is preliminary data.</text>
</comment>
<evidence type="ECO:0000259" key="3">
    <source>
        <dbReference type="PROSITE" id="PS50158"/>
    </source>
</evidence>
<feature type="domain" description="CCHC-type" evidence="3">
    <location>
        <begin position="1047"/>
        <end position="1062"/>
    </location>
</feature>
<feature type="compositionally biased region" description="Basic and acidic residues" evidence="2">
    <location>
        <begin position="592"/>
        <end position="659"/>
    </location>
</feature>
<feature type="region of interest" description="Disordered" evidence="2">
    <location>
        <begin position="151"/>
        <end position="236"/>
    </location>
</feature>
<proteinExistence type="predicted"/>
<dbReference type="Proteomes" id="UP001153636">
    <property type="component" value="Unassembled WGS sequence"/>
</dbReference>
<evidence type="ECO:0000313" key="4">
    <source>
        <dbReference type="EMBL" id="CAH1115863.1"/>
    </source>
</evidence>
<dbReference type="AlphaFoldDB" id="A0A9P0DFN2"/>
<accession>A0A9P0DFN2</accession>
<feature type="compositionally biased region" description="Basic and acidic residues" evidence="2">
    <location>
        <begin position="686"/>
        <end position="695"/>
    </location>
</feature>
<keyword evidence="5" id="KW-1185">Reference proteome</keyword>
<dbReference type="GO" id="GO:0008270">
    <property type="term" value="F:zinc ion binding"/>
    <property type="evidence" value="ECO:0007669"/>
    <property type="project" value="UniProtKB-KW"/>
</dbReference>
<feature type="compositionally biased region" description="Low complexity" evidence="2">
    <location>
        <begin position="821"/>
        <end position="840"/>
    </location>
</feature>
<organism evidence="4 5">
    <name type="scientific">Psylliodes chrysocephalus</name>
    <dbReference type="NCBI Taxonomy" id="3402493"/>
    <lineage>
        <taxon>Eukaryota</taxon>
        <taxon>Metazoa</taxon>
        <taxon>Ecdysozoa</taxon>
        <taxon>Arthropoda</taxon>
        <taxon>Hexapoda</taxon>
        <taxon>Insecta</taxon>
        <taxon>Pterygota</taxon>
        <taxon>Neoptera</taxon>
        <taxon>Endopterygota</taxon>
        <taxon>Coleoptera</taxon>
        <taxon>Polyphaga</taxon>
        <taxon>Cucujiformia</taxon>
        <taxon>Chrysomeloidea</taxon>
        <taxon>Chrysomelidae</taxon>
        <taxon>Galerucinae</taxon>
        <taxon>Alticini</taxon>
        <taxon>Psylliodes</taxon>
    </lineage>
</organism>
<sequence length="1125" mass="128525">MPKEFSIPESPGRCNEYKTVETLINVLEKSSSDSSSESDVDMDNTVVPTQNKESGELDQATADFYSEYQRDQLPKGTFKTLPFPGNAVAKPLDFGGNPHVNITDCVGGTQTRDGLSSSSAGYCPSQTVQPPIPTTSRLAMENTTLTPVQNIPRKRANSDPRIKRKKIPSSVDKNILHYQSQTSEEDSLSVREKFNRADNLPHSPNSCFEFRSEKQREEYERERDLKKADEELSKNKDEQFTVPRKFSSNFHKMIREKAAQTLTTTRNAFQVLTDESDSENGTKFVPFHTKETPTVPPKQPVASTSNTNNANDNINNKNANRTSIHKSSMPPIVIDGKTSNPNQLIADLKAIVQGEFSVKHTNRTTILFVDGKEDYEKVLNNVKSEKMAYHTYTAYSEKSHAFVLRGLAENTKIQDIKESLEDEHEIVAREMYTMKTKERPLYLVVTDPVITLEYLNKNARRVMHTRVTWELRKSVKQIIHVFYKLSNYTVYTHMEDSMSDNELEKNLDNLSKSIILAEQEIEKTGVLSRKSSVARSPEVTRRHSLASESPEKYEEMPYPETASNKRKRMELKVSEKSKKRDMKNGTNEQNPEETRPEEMEKSKHEEENIRQNEEKRKKDLEDEKKKQILEADRKKKILEEEEKRKKILIEEKKKKEEQTKIAAISAASSVVHSAGVSAKTSQVSGEPEKRDKDATPKQTNTQTLIQATTKNMKDIKQQIKDAVTRTTPEGRGKIAFSMKEEKTVLIAVDDISNMYTDILTLLLVQENEINKLQRENYELRQDRLHTQKTKTTDIDTNMDNKLKNLQTEILRALKSNTPVGTTTTTTATTLNATPLTPTTNISPNDFPALGQRTYAQLTKKPANTTTEITKDKKTWTTPEPYKKFDTVIKLKEGQQGDTLTELKKLIKAKDIEGTQIRHTRTAIVLTSQTKDKQDDIIRRTQTSAKLDIKDGTRHNEPTIILTGIRKGLTHDELTDGLKLENDDLNDNFGDRLKLLTVVSTRPCRNPYKENAYVRGPTDIIKYLLKTEKFYLDFQTIYINEATQLALCFKCCRYGHVSKYCREQTATCYKCGDGHDGNTCNKDTDKYNCINCERLRLIPRRHQARDINCPIYERKLDEARAQTSYN</sequence>
<protein>
    <recommendedName>
        <fullName evidence="3">CCHC-type domain-containing protein</fullName>
    </recommendedName>
</protein>
<keyword evidence="1" id="KW-0479">Metal-binding</keyword>
<dbReference type="GO" id="GO:0003676">
    <property type="term" value="F:nucleic acid binding"/>
    <property type="evidence" value="ECO:0007669"/>
    <property type="project" value="InterPro"/>
</dbReference>
<dbReference type="PROSITE" id="PS50158">
    <property type="entry name" value="ZF_CCHC"/>
    <property type="match status" value="1"/>
</dbReference>
<name>A0A9P0DFN2_9CUCU</name>